<dbReference type="PANTHER" id="PTHR38451:SF1">
    <property type="entry name" value="TRNA (ADENINE(22)-N(1))-METHYLTRANSFERASE"/>
    <property type="match status" value="1"/>
</dbReference>
<dbReference type="PIRSF" id="PIRSF018637">
    <property type="entry name" value="TrmK"/>
    <property type="match status" value="1"/>
</dbReference>
<dbReference type="InterPro" id="IPR006901">
    <property type="entry name" value="TrmK"/>
</dbReference>
<dbReference type="EMBL" id="FOIL01000086">
    <property type="protein sequence ID" value="SET96896.1"/>
    <property type="molecule type" value="Genomic_DNA"/>
</dbReference>
<organism evidence="1 2">
    <name type="scientific">[Clostridium] aminophilum</name>
    <dbReference type="NCBI Taxonomy" id="1526"/>
    <lineage>
        <taxon>Bacteria</taxon>
        <taxon>Bacillati</taxon>
        <taxon>Bacillota</taxon>
        <taxon>Clostridia</taxon>
        <taxon>Lachnospirales</taxon>
        <taxon>Lachnospiraceae</taxon>
    </lineage>
</organism>
<dbReference type="GO" id="GO:0160105">
    <property type="term" value="F:tRNA (adenine(22)-N1)-methyltransferase activity"/>
    <property type="evidence" value="ECO:0007669"/>
    <property type="project" value="InterPro"/>
</dbReference>
<dbReference type="GO" id="GO:0032259">
    <property type="term" value="P:methylation"/>
    <property type="evidence" value="ECO:0007669"/>
    <property type="project" value="UniProtKB-KW"/>
</dbReference>
<dbReference type="RefSeq" id="WP_242870360.1">
    <property type="nucleotide sequence ID" value="NZ_FOIL01000086.1"/>
</dbReference>
<dbReference type="AlphaFoldDB" id="A0A1I0IIM3"/>
<gene>
    <name evidence="1" type="ORF">SAMN04487771_10863</name>
</gene>
<dbReference type="Proteomes" id="UP000199820">
    <property type="component" value="Unassembled WGS sequence"/>
</dbReference>
<accession>A0A1I0IIM3</accession>
<dbReference type="Gene3D" id="1.10.287.1890">
    <property type="match status" value="1"/>
</dbReference>
<evidence type="ECO:0000313" key="1">
    <source>
        <dbReference type="EMBL" id="SET96896.1"/>
    </source>
</evidence>
<reference evidence="1 2" key="1">
    <citation type="submission" date="2016-10" db="EMBL/GenBank/DDBJ databases">
        <authorList>
            <person name="de Groot N.N."/>
        </authorList>
    </citation>
    <scope>NUCLEOTIDE SEQUENCE [LARGE SCALE GENOMIC DNA]</scope>
    <source>
        <strain evidence="1 2">KH1P1</strain>
    </source>
</reference>
<sequence>MTGNTIELSARLSLVASFVRPGETAADIGTDHGYIPIHLVQSGVSPRALAMDVVPGPLERAEQHIRRYGLSDRIETRLSNGFEKMVPGETDTCVIAGMGGPLEEKIIGEGWDCVRKLKHLILSPQSDIMEFRRFLHRKGLVIVREKMVKDAGKYYTVMDTELREDGEMPAEDSIYLRFGACLIREKDPVFREYLEKEKQVSLQILAGLEKQDSGRGRARAEELREYLAAIKEAEHEMQ</sequence>
<proteinExistence type="predicted"/>
<keyword evidence="2" id="KW-1185">Reference proteome</keyword>
<dbReference type="Gene3D" id="3.40.50.150">
    <property type="entry name" value="Vaccinia Virus protein VP39"/>
    <property type="match status" value="1"/>
</dbReference>
<protein>
    <submittedName>
        <fullName evidence="1">tRNA (Adenine22-N1)-methyltransferase</fullName>
    </submittedName>
</protein>
<keyword evidence="1" id="KW-0489">Methyltransferase</keyword>
<dbReference type="SUPFAM" id="SSF53335">
    <property type="entry name" value="S-adenosyl-L-methionine-dependent methyltransferases"/>
    <property type="match status" value="1"/>
</dbReference>
<dbReference type="STRING" id="1526.SAMN02910262_02235"/>
<evidence type="ECO:0000313" key="2">
    <source>
        <dbReference type="Proteomes" id="UP000199820"/>
    </source>
</evidence>
<keyword evidence="1" id="KW-0808">Transferase</keyword>
<dbReference type="Pfam" id="PF12847">
    <property type="entry name" value="Methyltransf_18"/>
    <property type="match status" value="1"/>
</dbReference>
<dbReference type="PANTHER" id="PTHR38451">
    <property type="entry name" value="TRNA (ADENINE(22)-N(1))-METHYLTRANSFERASE"/>
    <property type="match status" value="1"/>
</dbReference>
<name>A0A1I0IIM3_9FIRM</name>
<dbReference type="eggNOG" id="COG2384">
    <property type="taxonomic scope" value="Bacteria"/>
</dbReference>
<dbReference type="InterPro" id="IPR029063">
    <property type="entry name" value="SAM-dependent_MTases_sf"/>
</dbReference>